<evidence type="ECO:0000313" key="1">
    <source>
        <dbReference type="EMBL" id="SFK67866.1"/>
    </source>
</evidence>
<reference evidence="2" key="1">
    <citation type="submission" date="2016-10" db="EMBL/GenBank/DDBJ databases">
        <authorList>
            <person name="Varghese N."/>
            <person name="Submissions S."/>
        </authorList>
    </citation>
    <scope>NUCLEOTIDE SEQUENCE [LARGE SCALE GENOMIC DNA]</scope>
    <source>
        <strain evidence="2">OK042</strain>
    </source>
</reference>
<keyword evidence="2" id="KW-1185">Reference proteome</keyword>
<sequence>MSCGTADVFNVADDFLEQLDGIPRLTDFLGDVVAHLISYAADDLYDLRDILNGSHQVSDLGLHFIKLIGHGQEPAQGRLDDFFASHRLLHRGGSVFSNMLGRVGYPLDGFGQLLRGILHRAGFLRCCLDCIEDVLDLVDLHDELEDVRSRLE</sequence>
<name>A0A1I4BIW0_9BACL</name>
<dbReference type="Proteomes" id="UP000198915">
    <property type="component" value="Unassembled WGS sequence"/>
</dbReference>
<evidence type="ECO:0000313" key="2">
    <source>
        <dbReference type="Proteomes" id="UP000198915"/>
    </source>
</evidence>
<accession>A0A1I4BIW0</accession>
<dbReference type="EMBL" id="FORT01000017">
    <property type="protein sequence ID" value="SFK67866.1"/>
    <property type="molecule type" value="Genomic_DNA"/>
</dbReference>
<organism evidence="1 2">
    <name type="scientific">Brevibacillus centrosporus</name>
    <dbReference type="NCBI Taxonomy" id="54910"/>
    <lineage>
        <taxon>Bacteria</taxon>
        <taxon>Bacillati</taxon>
        <taxon>Bacillota</taxon>
        <taxon>Bacilli</taxon>
        <taxon>Bacillales</taxon>
        <taxon>Paenibacillaceae</taxon>
        <taxon>Brevibacillus</taxon>
    </lineage>
</organism>
<gene>
    <name evidence="1" type="ORF">SAMN05518846_117121</name>
</gene>
<protein>
    <submittedName>
        <fullName evidence="1">Uncharacterized protein</fullName>
    </submittedName>
</protein>
<proteinExistence type="predicted"/>
<dbReference type="AlphaFoldDB" id="A0A1I4BIW0"/>